<feature type="domain" description="AB hydrolase-1" evidence="2">
    <location>
        <begin position="14"/>
        <end position="243"/>
    </location>
</feature>
<accession>A0A3A1NH15</accession>
<gene>
    <name evidence="3" type="ORF">D2V05_15045</name>
    <name evidence="4" type="ORF">FQ017_14910</name>
</gene>
<dbReference type="Pfam" id="PF00561">
    <property type="entry name" value="Abhydrolase_1"/>
    <property type="match status" value="1"/>
</dbReference>
<evidence type="ECO:0000313" key="6">
    <source>
        <dbReference type="Proteomes" id="UP000321621"/>
    </source>
</evidence>
<name>A0A3A1NH15_9FLAO</name>
<dbReference type="AlphaFoldDB" id="A0A3A1NH15"/>
<evidence type="ECO:0000256" key="1">
    <source>
        <dbReference type="ARBA" id="ARBA00022801"/>
    </source>
</evidence>
<dbReference type="InterPro" id="IPR000073">
    <property type="entry name" value="AB_hydrolase_1"/>
</dbReference>
<comment type="caution">
    <text evidence="3">The sequence shown here is derived from an EMBL/GenBank/DDBJ whole genome shotgun (WGS) entry which is preliminary data.</text>
</comment>
<dbReference type="Proteomes" id="UP000321621">
    <property type="component" value="Unassembled WGS sequence"/>
</dbReference>
<evidence type="ECO:0000313" key="4">
    <source>
        <dbReference type="EMBL" id="TXJ92126.1"/>
    </source>
</evidence>
<dbReference type="PRINTS" id="PR00111">
    <property type="entry name" value="ABHYDROLASE"/>
</dbReference>
<keyword evidence="1 3" id="KW-0378">Hydrolase</keyword>
<dbReference type="InterPro" id="IPR029058">
    <property type="entry name" value="AB_hydrolase_fold"/>
</dbReference>
<dbReference type="SUPFAM" id="SSF53474">
    <property type="entry name" value="alpha/beta-Hydrolases"/>
    <property type="match status" value="1"/>
</dbReference>
<evidence type="ECO:0000259" key="2">
    <source>
        <dbReference type="Pfam" id="PF00561"/>
    </source>
</evidence>
<dbReference type="PANTHER" id="PTHR46118">
    <property type="entry name" value="PROTEIN ABHD11"/>
    <property type="match status" value="1"/>
</dbReference>
<dbReference type="OrthoDB" id="9808398at2"/>
<dbReference type="EMBL" id="QXFI01000033">
    <property type="protein sequence ID" value="RIV42929.1"/>
    <property type="molecule type" value="Genomic_DNA"/>
</dbReference>
<dbReference type="InterPro" id="IPR000639">
    <property type="entry name" value="Epox_hydrolase-like"/>
</dbReference>
<dbReference type="PANTHER" id="PTHR46118:SF4">
    <property type="entry name" value="PROTEIN ABHD11"/>
    <property type="match status" value="1"/>
</dbReference>
<dbReference type="GO" id="GO:0052689">
    <property type="term" value="F:carboxylic ester hydrolase activity"/>
    <property type="evidence" value="ECO:0007669"/>
    <property type="project" value="TreeGrafter"/>
</dbReference>
<dbReference type="Gene3D" id="3.40.50.1820">
    <property type="entry name" value="alpha/beta hydrolase"/>
    <property type="match status" value="1"/>
</dbReference>
<evidence type="ECO:0000313" key="5">
    <source>
        <dbReference type="Proteomes" id="UP000266691"/>
    </source>
</evidence>
<sequence length="256" mass="29608">MEILHSKILGEEQPFIILHGFLGMSDNWKTLGTQYAENGFQVHLIDQRNHGKSFHSPDFDYELLSQDIVDYMDHHHLDSAIVLGHSMGGKTAMHLATSHPERVTKLIVADIAPKFYPPHHQDIVNALDKLDFEHISSRTEADEQLSQYLRSFSIRQFLLKNLYWVEQGKLGFRFNFDVLKNKMEEIGDNIGPLAIYDGPTLFLRGDRSEYIMPNDYPEIKKHFPNAQIETIDNAGHWLHAENPKQFFEKSFAFLNS</sequence>
<dbReference type="RefSeq" id="WP_119648416.1">
    <property type="nucleotide sequence ID" value="NZ_QXFI01000033.1"/>
</dbReference>
<reference evidence="3 5" key="1">
    <citation type="submission" date="2018-08" db="EMBL/GenBank/DDBJ databases">
        <title>Proposal of Muricauda 72 sp.nov. and Muricauda NH166 sp.nov., isolated from seawater.</title>
        <authorList>
            <person name="Cheng H."/>
            <person name="Wu Y.-H."/>
            <person name="Guo L.-L."/>
            <person name="Xu X.-W."/>
        </authorList>
    </citation>
    <scope>NUCLEOTIDE SEQUENCE [LARGE SCALE GENOMIC DNA]</scope>
    <source>
        <strain evidence="3 5">72</strain>
    </source>
</reference>
<dbReference type="EMBL" id="VNWK01000033">
    <property type="protein sequence ID" value="TXJ92126.1"/>
    <property type="molecule type" value="Genomic_DNA"/>
</dbReference>
<reference evidence="4 6" key="2">
    <citation type="submission" date="2019-07" db="EMBL/GenBank/DDBJ databases">
        <title>Draft genome of two Muricauda strains isolated from deep sea.</title>
        <authorList>
            <person name="Sun C."/>
        </authorList>
    </citation>
    <scope>NUCLEOTIDE SEQUENCE [LARGE SCALE GENOMIC DNA]</scope>
    <source>
        <strain evidence="4 6">72</strain>
    </source>
</reference>
<protein>
    <submittedName>
        <fullName evidence="3">Alpha/beta fold hydrolase</fullName>
    </submittedName>
</protein>
<dbReference type="Proteomes" id="UP000266691">
    <property type="component" value="Unassembled WGS sequence"/>
</dbReference>
<evidence type="ECO:0000313" key="3">
    <source>
        <dbReference type="EMBL" id="RIV42929.1"/>
    </source>
</evidence>
<dbReference type="PRINTS" id="PR00412">
    <property type="entry name" value="EPOXHYDRLASE"/>
</dbReference>
<proteinExistence type="predicted"/>
<keyword evidence="6" id="KW-1185">Reference proteome</keyword>
<organism evidence="3 5">
    <name type="scientific">Flagellimonas pelagia</name>
    <dbReference type="NCBI Taxonomy" id="2306998"/>
    <lineage>
        <taxon>Bacteria</taxon>
        <taxon>Pseudomonadati</taxon>
        <taxon>Bacteroidota</taxon>
        <taxon>Flavobacteriia</taxon>
        <taxon>Flavobacteriales</taxon>
        <taxon>Flavobacteriaceae</taxon>
        <taxon>Flagellimonas</taxon>
    </lineage>
</organism>